<accession>A0A5B0MQY0</accession>
<name>A0A5B0MQY0_PUCGR</name>
<gene>
    <name evidence="2" type="ORF">PGT21_030533</name>
    <name evidence="3" type="ORF">PGTUg99_009383</name>
</gene>
<sequence>MISFLICILLTLPVDSSAMENSKKNYQIISGEGIFPHEIVENPPSLVCSNEIDTVSRSPFSTTASENMNSQSFKQEKLKAVGSPQTSRMQNYFFPSKIQNDYKSNTHSLEVVDPFKEKNEEVTKRCLICYEKSGDPHRMKCCQNSIHKDCLDIWLRNKYFKRCIYCQQSKDSILFPSIFSTRNIHPVTLFFKNFILRDTFIIIIVWTWVLHHILNKNH</sequence>
<evidence type="ECO:0000313" key="5">
    <source>
        <dbReference type="Proteomes" id="UP000325313"/>
    </source>
</evidence>
<feature type="chain" id="PRO_5033473630" description="RING-type domain-containing protein" evidence="1">
    <location>
        <begin position="19"/>
        <end position="218"/>
    </location>
</feature>
<evidence type="ECO:0008006" key="6">
    <source>
        <dbReference type="Google" id="ProtNLM"/>
    </source>
</evidence>
<comment type="caution">
    <text evidence="3">The sequence shown here is derived from an EMBL/GenBank/DDBJ whole genome shotgun (WGS) entry which is preliminary data.</text>
</comment>
<keyword evidence="4" id="KW-1185">Reference proteome</keyword>
<evidence type="ECO:0000313" key="2">
    <source>
        <dbReference type="EMBL" id="KAA1072219.1"/>
    </source>
</evidence>
<proteinExistence type="predicted"/>
<dbReference type="Gene3D" id="3.30.40.10">
    <property type="entry name" value="Zinc/RING finger domain, C3HC4 (zinc finger)"/>
    <property type="match status" value="1"/>
</dbReference>
<evidence type="ECO:0000313" key="3">
    <source>
        <dbReference type="EMBL" id="KAA1078538.1"/>
    </source>
</evidence>
<reference evidence="4 5" key="1">
    <citation type="submission" date="2019-05" db="EMBL/GenBank/DDBJ databases">
        <title>Emergence of the Ug99 lineage of the wheat stem rust pathogen through somatic hybridization.</title>
        <authorList>
            <person name="Li F."/>
            <person name="Upadhyaya N.M."/>
            <person name="Sperschneider J."/>
            <person name="Matny O."/>
            <person name="Nguyen-Phuc H."/>
            <person name="Mago R."/>
            <person name="Raley C."/>
            <person name="Miller M.E."/>
            <person name="Silverstein K.A.T."/>
            <person name="Henningsen E."/>
            <person name="Hirsch C.D."/>
            <person name="Visser B."/>
            <person name="Pretorius Z.A."/>
            <person name="Steffenson B.J."/>
            <person name="Schwessinger B."/>
            <person name="Dodds P.N."/>
            <person name="Figueroa M."/>
        </authorList>
    </citation>
    <scope>NUCLEOTIDE SEQUENCE [LARGE SCALE GENOMIC DNA]</scope>
    <source>
        <strain evidence="2">21-0</strain>
        <strain evidence="3 5">Ug99</strain>
    </source>
</reference>
<dbReference type="EMBL" id="VSWC01000170">
    <property type="protein sequence ID" value="KAA1072219.1"/>
    <property type="molecule type" value="Genomic_DNA"/>
</dbReference>
<evidence type="ECO:0000313" key="4">
    <source>
        <dbReference type="Proteomes" id="UP000324748"/>
    </source>
</evidence>
<dbReference type="Proteomes" id="UP000324748">
    <property type="component" value="Unassembled WGS sequence"/>
</dbReference>
<dbReference type="SUPFAM" id="SSF57850">
    <property type="entry name" value="RING/U-box"/>
    <property type="match status" value="1"/>
</dbReference>
<dbReference type="EMBL" id="VDEP01000450">
    <property type="protein sequence ID" value="KAA1078538.1"/>
    <property type="molecule type" value="Genomic_DNA"/>
</dbReference>
<dbReference type="AlphaFoldDB" id="A0A5B0MQY0"/>
<protein>
    <recommendedName>
        <fullName evidence="6">RING-type domain-containing protein</fullName>
    </recommendedName>
</protein>
<keyword evidence="1" id="KW-0732">Signal</keyword>
<evidence type="ECO:0000256" key="1">
    <source>
        <dbReference type="SAM" id="SignalP"/>
    </source>
</evidence>
<dbReference type="Proteomes" id="UP000325313">
    <property type="component" value="Unassembled WGS sequence"/>
</dbReference>
<feature type="signal peptide" evidence="1">
    <location>
        <begin position="1"/>
        <end position="18"/>
    </location>
</feature>
<organism evidence="3 5">
    <name type="scientific">Puccinia graminis f. sp. tritici</name>
    <dbReference type="NCBI Taxonomy" id="56615"/>
    <lineage>
        <taxon>Eukaryota</taxon>
        <taxon>Fungi</taxon>
        <taxon>Dikarya</taxon>
        <taxon>Basidiomycota</taxon>
        <taxon>Pucciniomycotina</taxon>
        <taxon>Pucciniomycetes</taxon>
        <taxon>Pucciniales</taxon>
        <taxon>Pucciniaceae</taxon>
        <taxon>Puccinia</taxon>
    </lineage>
</organism>
<dbReference type="InterPro" id="IPR013083">
    <property type="entry name" value="Znf_RING/FYVE/PHD"/>
</dbReference>